<reference evidence="1 2" key="2">
    <citation type="submission" date="2023-10" db="EMBL/GenBank/DDBJ databases">
        <authorList>
            <person name="Han X.F."/>
        </authorList>
    </citation>
    <scope>NUCLEOTIDE SEQUENCE [LARGE SCALE GENOMIC DNA]</scope>
    <source>
        <strain evidence="1 2">KCTC 39840</strain>
    </source>
</reference>
<reference evidence="2" key="1">
    <citation type="submission" date="2023-07" db="EMBL/GenBank/DDBJ databases">
        <title>Conexibacter stalactiti sp. nov., isolated from stalactites in a lava cave and emended description of the genus Conexibacter.</title>
        <authorList>
            <person name="Lee S.D."/>
        </authorList>
    </citation>
    <scope>NUCLEOTIDE SEQUENCE [LARGE SCALE GENOMIC DNA]</scope>
    <source>
        <strain evidence="2">KCTC 39840</strain>
    </source>
</reference>
<dbReference type="SUPFAM" id="SSF55486">
    <property type="entry name" value="Metalloproteases ('zincins'), catalytic domain"/>
    <property type="match status" value="1"/>
</dbReference>
<sequence>MDLDAYRQQAEAFVAELGDEYHAHYAGLRREFAVDAIYARHRALFSFEAVAGLRERVAAAAAAAGVRDDEARRLRMLLDFAVEGCLGQATAAEAEALARREASLRLDVGGSVLGFRESSVAQANEPDRERRAAIEAARLEATESELNPLHRAALERTRALVTELGWPSYRAMCEELKGYDLGALGRSTDAFLDATAAAYPDVLAPALQRTVGSGLDGLLRSDLPWFFRARDDDRAFPAARLLASYTATLDGLGLSTDAGGRIALDVEARPGKSPRAFCVAVRAPQDVRLVVAPVGGRDDYAALLHEGGHAQHFAHMETTLPFEYRQLGDNAITEAFAFLFDHLAEDPRWLALRGVADADGGLARHARAARLVYLRRYCGKLAYELTAHGEAPPGDALLADVYARSLSEAVGVAWPAANHLADMDSGFYVAAYLRAWALETHLRRWLTDRFGPDWFTVPEAGAALRSLWAEGQRLSAEELLASLTGEQLDLDVLVADLGI</sequence>
<proteinExistence type="predicted"/>
<name>A0ABU4HP09_9ACTN</name>
<keyword evidence="2" id="KW-1185">Reference proteome</keyword>
<accession>A0ABU4HP09</accession>
<dbReference type="Gene3D" id="1.10.1370.30">
    <property type="match status" value="1"/>
</dbReference>
<evidence type="ECO:0000313" key="2">
    <source>
        <dbReference type="Proteomes" id="UP001284601"/>
    </source>
</evidence>
<dbReference type="RefSeq" id="WP_318596718.1">
    <property type="nucleotide sequence ID" value="NZ_JAWSTH010000017.1"/>
</dbReference>
<evidence type="ECO:0008006" key="3">
    <source>
        <dbReference type="Google" id="ProtNLM"/>
    </source>
</evidence>
<gene>
    <name evidence="1" type="ORF">R7226_08880</name>
</gene>
<evidence type="ECO:0000313" key="1">
    <source>
        <dbReference type="EMBL" id="MDW5594449.1"/>
    </source>
</evidence>
<protein>
    <recommendedName>
        <fullName evidence="3">Peptidase M3A/M3B catalytic domain-containing protein</fullName>
    </recommendedName>
</protein>
<dbReference type="EMBL" id="JAWSTH010000017">
    <property type="protein sequence ID" value="MDW5594449.1"/>
    <property type="molecule type" value="Genomic_DNA"/>
</dbReference>
<comment type="caution">
    <text evidence="1">The sequence shown here is derived from an EMBL/GenBank/DDBJ whole genome shotgun (WGS) entry which is preliminary data.</text>
</comment>
<dbReference type="Proteomes" id="UP001284601">
    <property type="component" value="Unassembled WGS sequence"/>
</dbReference>
<organism evidence="1 2">
    <name type="scientific">Conexibacter stalactiti</name>
    <dbReference type="NCBI Taxonomy" id="1940611"/>
    <lineage>
        <taxon>Bacteria</taxon>
        <taxon>Bacillati</taxon>
        <taxon>Actinomycetota</taxon>
        <taxon>Thermoleophilia</taxon>
        <taxon>Solirubrobacterales</taxon>
        <taxon>Conexibacteraceae</taxon>
        <taxon>Conexibacter</taxon>
    </lineage>
</organism>